<accession>A0A8H7CF48</accession>
<dbReference type="Proteomes" id="UP000620124">
    <property type="component" value="Unassembled WGS sequence"/>
</dbReference>
<feature type="region of interest" description="Disordered" evidence="1">
    <location>
        <begin position="86"/>
        <end position="106"/>
    </location>
</feature>
<evidence type="ECO:0000313" key="2">
    <source>
        <dbReference type="EMBL" id="KAF7334136.1"/>
    </source>
</evidence>
<protein>
    <submittedName>
        <fullName evidence="2">Uncharacterized protein</fullName>
    </submittedName>
</protein>
<organism evidence="2 3">
    <name type="scientific">Mycena venus</name>
    <dbReference type="NCBI Taxonomy" id="2733690"/>
    <lineage>
        <taxon>Eukaryota</taxon>
        <taxon>Fungi</taxon>
        <taxon>Dikarya</taxon>
        <taxon>Basidiomycota</taxon>
        <taxon>Agaricomycotina</taxon>
        <taxon>Agaricomycetes</taxon>
        <taxon>Agaricomycetidae</taxon>
        <taxon>Agaricales</taxon>
        <taxon>Marasmiineae</taxon>
        <taxon>Mycenaceae</taxon>
        <taxon>Mycena</taxon>
    </lineage>
</organism>
<dbReference type="OrthoDB" id="3049996at2759"/>
<dbReference type="AlphaFoldDB" id="A0A8H7CF48"/>
<feature type="compositionally biased region" description="Low complexity" evidence="1">
    <location>
        <begin position="86"/>
        <end position="100"/>
    </location>
</feature>
<sequence>MFDAAADIPKGEIKDYRSFAFPFALADPTYDPFSLWKMRLVGLHHGVPSYISSMFPSLFGILIKPRRPKFGHIALVSRASSRAASSVSSRAPSRAHSPLSLMDSRPSSRASFIPSCCAPSSRSSSPFDREVIVIDDSDDENDFPATLQAPPVVPKREESSTSLLPIPLKVPSFNTGVKGRKGKQKAASGIELTREETVDKIVEVSTIPSIWPVSRVPTAYLVDLSEAHECLKFLDKESPLHHKTIALLRHPHNHPAHPKTKPSANDRHTLGKAVQAAGVVGLTVQKLLNASLVYDDERVAASSPAFMDSRKVRDFIVEQKKKDHLYGMGWEGVLYHVNTKEVSLLKTDRYIHTAMSKNGFRLVGTMHPQISMFIHYILSMHVDYTFKHVDGNMDEWEVAGMSDRFKQRITFASLFCDAKTQEAFTQVFTELFDTITQVTGERLKLAPFSLEAKCHIIMVEGEVPQAQGWGHFLMTYNDPEVSGIHSRNPLELLSYCLKTCGLHFERHIDELSRDIPKTAILRLKSIMGLTTQPEIDDWHDFCASQEHADIKNWYAHKCANPWILPSVNKFLSKIPNDNWDITPNHSNIVETAHTGHNAETSIGVGLLTAILESQKRDNAKAANLLQIEHDGFM</sequence>
<dbReference type="EMBL" id="JACAZI010000027">
    <property type="protein sequence ID" value="KAF7334136.1"/>
    <property type="molecule type" value="Genomic_DNA"/>
</dbReference>
<evidence type="ECO:0000313" key="3">
    <source>
        <dbReference type="Proteomes" id="UP000620124"/>
    </source>
</evidence>
<keyword evidence="3" id="KW-1185">Reference proteome</keyword>
<proteinExistence type="predicted"/>
<name>A0A8H7CF48_9AGAR</name>
<comment type="caution">
    <text evidence="2">The sequence shown here is derived from an EMBL/GenBank/DDBJ whole genome shotgun (WGS) entry which is preliminary data.</text>
</comment>
<reference evidence="2" key="1">
    <citation type="submission" date="2020-05" db="EMBL/GenBank/DDBJ databases">
        <title>Mycena genomes resolve the evolution of fungal bioluminescence.</title>
        <authorList>
            <person name="Tsai I.J."/>
        </authorList>
    </citation>
    <scope>NUCLEOTIDE SEQUENCE</scope>
    <source>
        <strain evidence="2">CCC161011</strain>
    </source>
</reference>
<gene>
    <name evidence="2" type="ORF">MVEN_02319500</name>
</gene>
<evidence type="ECO:0000256" key="1">
    <source>
        <dbReference type="SAM" id="MobiDB-lite"/>
    </source>
</evidence>